<sequence>MVIFSIFSVIKLIVCCVMLDTDILIKNGGFSKEFEKNQIIFSQGDSPKYFYQIITGRVKMNNYNQEGREFIQGVFSCGESFGEPPLFIDHNYPANAIAIDPTTILMIDKLDLFEILKSNPSLCFDVFKTLSNKLLYKSTMAPVISCNDSQR</sequence>
<evidence type="ECO:0000313" key="3">
    <source>
        <dbReference type="Proteomes" id="UP000488936"/>
    </source>
</evidence>
<dbReference type="InterPro" id="IPR014710">
    <property type="entry name" value="RmlC-like_jellyroll"/>
</dbReference>
<feature type="domain" description="Cyclic nucleotide-binding" evidence="1">
    <location>
        <begin position="32"/>
        <end position="116"/>
    </location>
</feature>
<dbReference type="PANTHER" id="PTHR47823:SF9">
    <property type="entry name" value="CHROMOSOME UNDETERMINED SCAFFOLD_10, WHOLE GENOME SHOTGUN SEQUENCE"/>
    <property type="match status" value="1"/>
</dbReference>
<evidence type="ECO:0000259" key="1">
    <source>
        <dbReference type="PROSITE" id="PS50042"/>
    </source>
</evidence>
<dbReference type="Pfam" id="PF00027">
    <property type="entry name" value="cNMP_binding"/>
    <property type="match status" value="1"/>
</dbReference>
<reference evidence="2 3" key="1">
    <citation type="journal article" date="2006" name="Int. J. Syst. Evol. Microbiol.">
        <title>Myroides pelagicus sp. nov., isolated from seawater in Thailand.</title>
        <authorList>
            <person name="Yoon J."/>
            <person name="Maneerat S."/>
            <person name="Kawai F."/>
            <person name="Yokota A."/>
        </authorList>
    </citation>
    <scope>NUCLEOTIDE SEQUENCE [LARGE SCALE GENOMIC DNA]</scope>
    <source>
        <strain evidence="2 3">SM1T</strain>
    </source>
</reference>
<dbReference type="AlphaFoldDB" id="A0A7K1GRP6"/>
<organism evidence="2 3">
    <name type="scientific">Myroides pelagicus</name>
    <dbReference type="NCBI Taxonomy" id="270914"/>
    <lineage>
        <taxon>Bacteria</taxon>
        <taxon>Pseudomonadati</taxon>
        <taxon>Bacteroidota</taxon>
        <taxon>Flavobacteriia</taxon>
        <taxon>Flavobacteriales</taxon>
        <taxon>Flavobacteriaceae</taxon>
        <taxon>Myroides</taxon>
    </lineage>
</organism>
<evidence type="ECO:0000313" key="2">
    <source>
        <dbReference type="EMBL" id="MTH31039.1"/>
    </source>
</evidence>
<dbReference type="CDD" id="cd00038">
    <property type="entry name" value="CAP_ED"/>
    <property type="match status" value="1"/>
</dbReference>
<dbReference type="EMBL" id="WMJY01000061">
    <property type="protein sequence ID" value="MTH31039.1"/>
    <property type="molecule type" value="Genomic_DNA"/>
</dbReference>
<dbReference type="OrthoDB" id="667966at2"/>
<dbReference type="InterPro" id="IPR018490">
    <property type="entry name" value="cNMP-bd_dom_sf"/>
</dbReference>
<gene>
    <name evidence="2" type="ORF">GJV77_14290</name>
</gene>
<protein>
    <submittedName>
        <fullName evidence="2">Cyclic nucleotide-binding domain-containing protein</fullName>
    </submittedName>
</protein>
<dbReference type="Gene3D" id="2.60.120.10">
    <property type="entry name" value="Jelly Rolls"/>
    <property type="match status" value="1"/>
</dbReference>
<comment type="caution">
    <text evidence="2">The sequence shown here is derived from an EMBL/GenBank/DDBJ whole genome shotgun (WGS) entry which is preliminary data.</text>
</comment>
<dbReference type="SUPFAM" id="SSF51206">
    <property type="entry name" value="cAMP-binding domain-like"/>
    <property type="match status" value="1"/>
</dbReference>
<dbReference type="InterPro" id="IPR000595">
    <property type="entry name" value="cNMP-bd_dom"/>
</dbReference>
<proteinExistence type="predicted"/>
<dbReference type="PROSITE" id="PS50042">
    <property type="entry name" value="CNMP_BINDING_3"/>
    <property type="match status" value="1"/>
</dbReference>
<dbReference type="Proteomes" id="UP000488936">
    <property type="component" value="Unassembled WGS sequence"/>
</dbReference>
<dbReference type="PANTHER" id="PTHR47823">
    <property type="entry name" value="ION_TRANS DOMAIN-CONTAINING PROTEIN"/>
    <property type="match status" value="1"/>
</dbReference>
<feature type="non-terminal residue" evidence="2">
    <location>
        <position position="151"/>
    </location>
</feature>
<name>A0A7K1GRP6_9FLAO</name>
<accession>A0A7K1GRP6</accession>
<keyword evidence="3" id="KW-1185">Reference proteome</keyword>
<dbReference type="SMART" id="SM00100">
    <property type="entry name" value="cNMP"/>
    <property type="match status" value="1"/>
</dbReference>